<protein>
    <submittedName>
        <fullName evidence="2">Uncharacterized protein</fullName>
    </submittedName>
</protein>
<sequence length="38" mass="4771">MLPNWRRHKPTASNNIQERHLKLRERRNEMQKQPPHRS</sequence>
<evidence type="ECO:0000256" key="1">
    <source>
        <dbReference type="SAM" id="MobiDB-lite"/>
    </source>
</evidence>
<dbReference type="EMBL" id="GBRH01176880">
    <property type="protein sequence ID" value="JAE21016.1"/>
    <property type="molecule type" value="Transcribed_RNA"/>
</dbReference>
<accession>A0A0A9GEN3</accession>
<proteinExistence type="predicted"/>
<reference evidence="2" key="2">
    <citation type="journal article" date="2015" name="Data Brief">
        <title>Shoot transcriptome of the giant reed, Arundo donax.</title>
        <authorList>
            <person name="Barrero R.A."/>
            <person name="Guerrero F.D."/>
            <person name="Moolhuijzen P."/>
            <person name="Goolsby J.A."/>
            <person name="Tidwell J."/>
            <person name="Bellgard S.E."/>
            <person name="Bellgard M.I."/>
        </authorList>
    </citation>
    <scope>NUCLEOTIDE SEQUENCE</scope>
    <source>
        <tissue evidence="2">Shoot tissue taken approximately 20 cm above the soil surface</tissue>
    </source>
</reference>
<feature type="compositionally biased region" description="Basic residues" evidence="1">
    <location>
        <begin position="1"/>
        <end position="10"/>
    </location>
</feature>
<evidence type="ECO:0000313" key="2">
    <source>
        <dbReference type="EMBL" id="JAE21016.1"/>
    </source>
</evidence>
<name>A0A0A9GEN3_ARUDO</name>
<dbReference type="AlphaFoldDB" id="A0A0A9GEN3"/>
<organism evidence="2">
    <name type="scientific">Arundo donax</name>
    <name type="common">Giant reed</name>
    <name type="synonym">Donax arundinaceus</name>
    <dbReference type="NCBI Taxonomy" id="35708"/>
    <lineage>
        <taxon>Eukaryota</taxon>
        <taxon>Viridiplantae</taxon>
        <taxon>Streptophyta</taxon>
        <taxon>Embryophyta</taxon>
        <taxon>Tracheophyta</taxon>
        <taxon>Spermatophyta</taxon>
        <taxon>Magnoliopsida</taxon>
        <taxon>Liliopsida</taxon>
        <taxon>Poales</taxon>
        <taxon>Poaceae</taxon>
        <taxon>PACMAD clade</taxon>
        <taxon>Arundinoideae</taxon>
        <taxon>Arundineae</taxon>
        <taxon>Arundo</taxon>
    </lineage>
</organism>
<reference evidence="2" key="1">
    <citation type="submission" date="2014-09" db="EMBL/GenBank/DDBJ databases">
        <authorList>
            <person name="Magalhaes I.L.F."/>
            <person name="Oliveira U."/>
            <person name="Santos F.R."/>
            <person name="Vidigal T.H.D.A."/>
            <person name="Brescovit A.D."/>
            <person name="Santos A.J."/>
        </authorList>
    </citation>
    <scope>NUCLEOTIDE SEQUENCE</scope>
    <source>
        <tissue evidence="2">Shoot tissue taken approximately 20 cm above the soil surface</tissue>
    </source>
</reference>
<feature type="region of interest" description="Disordered" evidence="1">
    <location>
        <begin position="1"/>
        <end position="38"/>
    </location>
</feature>